<comment type="caution">
    <text evidence="15">The sequence shown here is derived from an EMBL/GenBank/DDBJ whole genome shotgun (WGS) entry which is preliminary data.</text>
</comment>
<keyword evidence="8 13" id="KW-0547">Nucleotide-binding</keyword>
<comment type="subunit">
    <text evidence="4 13">Monomer.</text>
</comment>
<comment type="similarity">
    <text evidence="3 13">Belongs to the class-I aminoacyl-tRNA synthetase family.</text>
</comment>
<dbReference type="SMART" id="SM00840">
    <property type="entry name" value="DALR_2"/>
    <property type="match status" value="1"/>
</dbReference>
<dbReference type="GO" id="GO:0046872">
    <property type="term" value="F:metal ion binding"/>
    <property type="evidence" value="ECO:0007669"/>
    <property type="project" value="UniProtKB-KW"/>
</dbReference>
<dbReference type="Gene3D" id="3.40.50.620">
    <property type="entry name" value="HUPs"/>
    <property type="match status" value="1"/>
</dbReference>
<keyword evidence="5 13" id="KW-0963">Cytoplasm</keyword>
<dbReference type="PANTHER" id="PTHR10890">
    <property type="entry name" value="CYSTEINYL-TRNA SYNTHETASE"/>
    <property type="match status" value="1"/>
</dbReference>
<dbReference type="SUPFAM" id="SSF47323">
    <property type="entry name" value="Anticodon-binding domain of a subclass of class I aminoacyl-tRNA synthetases"/>
    <property type="match status" value="1"/>
</dbReference>
<dbReference type="Proteomes" id="UP000176421">
    <property type="component" value="Unassembled WGS sequence"/>
</dbReference>
<keyword evidence="6 13" id="KW-0436">Ligase</keyword>
<dbReference type="EMBL" id="MHOS01000041">
    <property type="protein sequence ID" value="OGZ67251.1"/>
    <property type="molecule type" value="Genomic_DNA"/>
</dbReference>
<protein>
    <recommendedName>
        <fullName evidence="13">Cysteine--tRNA ligase</fullName>
        <ecNumber evidence="13">6.1.1.16</ecNumber>
    </recommendedName>
    <alternativeName>
        <fullName evidence="13">Cysteinyl-tRNA synthetase</fullName>
        <shortName evidence="13">CysRS</shortName>
    </alternativeName>
</protein>
<keyword evidence="10 13" id="KW-0067">ATP-binding</keyword>
<dbReference type="PRINTS" id="PR00983">
    <property type="entry name" value="TRNASYNTHCYS"/>
</dbReference>
<accession>A0A1G2HYH7</accession>
<reference evidence="15 16" key="1">
    <citation type="journal article" date="2016" name="Nat. Commun.">
        <title>Thousands of microbial genomes shed light on interconnected biogeochemical processes in an aquifer system.</title>
        <authorList>
            <person name="Anantharaman K."/>
            <person name="Brown C.T."/>
            <person name="Hug L.A."/>
            <person name="Sharon I."/>
            <person name="Castelle C.J."/>
            <person name="Probst A.J."/>
            <person name="Thomas B.C."/>
            <person name="Singh A."/>
            <person name="Wilkins M.J."/>
            <person name="Karaoz U."/>
            <person name="Brodie E.L."/>
            <person name="Williams K.H."/>
            <person name="Hubbard S.S."/>
            <person name="Banfield J.F."/>
        </authorList>
    </citation>
    <scope>NUCLEOTIDE SEQUENCE [LARGE SCALE GENOMIC DNA]</scope>
</reference>
<dbReference type="InterPro" id="IPR015803">
    <property type="entry name" value="Cys-tRNA-ligase"/>
</dbReference>
<dbReference type="HAMAP" id="MF_00041">
    <property type="entry name" value="Cys_tRNA_synth"/>
    <property type="match status" value="1"/>
</dbReference>
<keyword evidence="11 13" id="KW-0648">Protein biosynthesis</keyword>
<dbReference type="EC" id="6.1.1.16" evidence="13"/>
<dbReference type="NCBIfam" id="TIGR00435">
    <property type="entry name" value="cysS"/>
    <property type="match status" value="1"/>
</dbReference>
<dbReference type="Pfam" id="PF01406">
    <property type="entry name" value="tRNA-synt_1e"/>
    <property type="match status" value="1"/>
</dbReference>
<feature type="short sequence motif" description="'HIGH' region" evidence="13">
    <location>
        <begin position="32"/>
        <end position="42"/>
    </location>
</feature>
<evidence type="ECO:0000256" key="9">
    <source>
        <dbReference type="ARBA" id="ARBA00022833"/>
    </source>
</evidence>
<proteinExistence type="inferred from homology"/>
<keyword evidence="12 13" id="KW-0030">Aminoacyl-tRNA synthetase</keyword>
<dbReference type="Gene3D" id="1.20.120.1910">
    <property type="entry name" value="Cysteine-tRNA ligase, C-terminal anti-codon recognition domain"/>
    <property type="match status" value="1"/>
</dbReference>
<evidence type="ECO:0000256" key="4">
    <source>
        <dbReference type="ARBA" id="ARBA00011245"/>
    </source>
</evidence>
<evidence type="ECO:0000313" key="16">
    <source>
        <dbReference type="Proteomes" id="UP000176421"/>
    </source>
</evidence>
<evidence type="ECO:0000256" key="5">
    <source>
        <dbReference type="ARBA" id="ARBA00022490"/>
    </source>
</evidence>
<dbReference type="InterPro" id="IPR015273">
    <property type="entry name" value="Cys-tRNA-synt_Ia_DALR"/>
</dbReference>
<dbReference type="GO" id="GO:0005737">
    <property type="term" value="C:cytoplasm"/>
    <property type="evidence" value="ECO:0007669"/>
    <property type="project" value="UniProtKB-SubCell"/>
</dbReference>
<feature type="binding site" evidence="13">
    <location>
        <position position="273"/>
    </location>
    <ligand>
        <name>ATP</name>
        <dbReference type="ChEBI" id="CHEBI:30616"/>
    </ligand>
</feature>
<feature type="short sequence motif" description="'KMSKS' region" evidence="13">
    <location>
        <begin position="270"/>
        <end position="274"/>
    </location>
</feature>
<evidence type="ECO:0000259" key="14">
    <source>
        <dbReference type="SMART" id="SM00840"/>
    </source>
</evidence>
<dbReference type="CDD" id="cd00672">
    <property type="entry name" value="CysRS_core"/>
    <property type="match status" value="1"/>
</dbReference>
<evidence type="ECO:0000256" key="8">
    <source>
        <dbReference type="ARBA" id="ARBA00022741"/>
    </source>
</evidence>
<gene>
    <name evidence="13" type="primary">cysS</name>
    <name evidence="15" type="ORF">A3D35_00760</name>
</gene>
<dbReference type="GO" id="GO:0004817">
    <property type="term" value="F:cysteine-tRNA ligase activity"/>
    <property type="evidence" value="ECO:0007669"/>
    <property type="project" value="UniProtKB-UniRule"/>
</dbReference>
<dbReference type="STRING" id="1802206.A3D35_00760"/>
<comment type="caution">
    <text evidence="13">Lacks conserved residue(s) required for the propagation of feature annotation.</text>
</comment>
<evidence type="ECO:0000256" key="7">
    <source>
        <dbReference type="ARBA" id="ARBA00022723"/>
    </source>
</evidence>
<sequence length="469" mass="54748">MNQLKIYNTLSRKKEDFKPFKKKKINIFVCGPTVYDFSHIGHARTNIVFDSLVKYFKKQGFKVFYLQNITDIDDKIIQRAREKGVTPKDLAEAFTKEHLKDMKDLGINSVDKYAKATSYIKEIINQTKRLIDKGYAYKLDDGIYFDISKFESYGKLSGRTSLQAEDSISRIDYSKNKKNRGDFCLWKLNDNSDEPSWPSPFGKGRPGWHIEDTAITEKFFGPQYDIHGGGIDLIFPHHEAEVTQMESISGKSPMAKYWMHIGFLTISGQKMSKSLDNFVTISDFLKRHTYRHLRFLIVKNLWRSPMNYSEVILMDAKAGVERVEGFLAKIKNIKQYSKGDAKVTLEIKKLKDNFYENLADDFNTPKAFATIFEFIKKINAFLDKNLLSKSQATSTYRFFEEINDIFDFIDFKKLSKIKFPKEVEDLVKEREKYRKLSEWQKADMARIEIEKNGFIVEDTKEGPLLRKKE</sequence>
<organism evidence="15 16">
    <name type="scientific">Candidatus Staskawiczbacteria bacterium RIFCSPHIGHO2_02_FULL_34_9</name>
    <dbReference type="NCBI Taxonomy" id="1802206"/>
    <lineage>
        <taxon>Bacteria</taxon>
        <taxon>Candidatus Staskawicziibacteriota</taxon>
    </lineage>
</organism>
<keyword evidence="7" id="KW-0479">Metal-binding</keyword>
<comment type="cofactor">
    <cofactor evidence="1">
        <name>Zn(2+)</name>
        <dbReference type="ChEBI" id="CHEBI:29105"/>
    </cofactor>
</comment>
<dbReference type="Pfam" id="PF09190">
    <property type="entry name" value="DALR_2"/>
    <property type="match status" value="1"/>
</dbReference>
<dbReference type="AlphaFoldDB" id="A0A1G2HYH7"/>
<name>A0A1G2HYH7_9BACT</name>
<dbReference type="InterPro" id="IPR014729">
    <property type="entry name" value="Rossmann-like_a/b/a_fold"/>
</dbReference>
<dbReference type="InterPro" id="IPR009080">
    <property type="entry name" value="tRNAsynth_Ia_anticodon-bd"/>
</dbReference>
<evidence type="ECO:0000313" key="15">
    <source>
        <dbReference type="EMBL" id="OGZ67251.1"/>
    </source>
</evidence>
<evidence type="ECO:0000256" key="2">
    <source>
        <dbReference type="ARBA" id="ARBA00004496"/>
    </source>
</evidence>
<evidence type="ECO:0000256" key="10">
    <source>
        <dbReference type="ARBA" id="ARBA00022840"/>
    </source>
</evidence>
<keyword evidence="9" id="KW-0862">Zinc</keyword>
<evidence type="ECO:0000256" key="3">
    <source>
        <dbReference type="ARBA" id="ARBA00005594"/>
    </source>
</evidence>
<dbReference type="GO" id="GO:0006423">
    <property type="term" value="P:cysteinyl-tRNA aminoacylation"/>
    <property type="evidence" value="ECO:0007669"/>
    <property type="project" value="UniProtKB-UniRule"/>
</dbReference>
<evidence type="ECO:0000256" key="12">
    <source>
        <dbReference type="ARBA" id="ARBA00023146"/>
    </source>
</evidence>
<dbReference type="SUPFAM" id="SSF52374">
    <property type="entry name" value="Nucleotidylyl transferase"/>
    <property type="match status" value="1"/>
</dbReference>
<evidence type="ECO:0000256" key="11">
    <source>
        <dbReference type="ARBA" id="ARBA00022917"/>
    </source>
</evidence>
<comment type="subcellular location">
    <subcellularLocation>
        <location evidence="2 13">Cytoplasm</location>
    </subcellularLocation>
</comment>
<comment type="catalytic activity">
    <reaction evidence="13">
        <text>tRNA(Cys) + L-cysteine + ATP = L-cysteinyl-tRNA(Cys) + AMP + diphosphate</text>
        <dbReference type="Rhea" id="RHEA:17773"/>
        <dbReference type="Rhea" id="RHEA-COMP:9661"/>
        <dbReference type="Rhea" id="RHEA-COMP:9679"/>
        <dbReference type="ChEBI" id="CHEBI:30616"/>
        <dbReference type="ChEBI" id="CHEBI:33019"/>
        <dbReference type="ChEBI" id="CHEBI:35235"/>
        <dbReference type="ChEBI" id="CHEBI:78442"/>
        <dbReference type="ChEBI" id="CHEBI:78517"/>
        <dbReference type="ChEBI" id="CHEBI:456215"/>
        <dbReference type="EC" id="6.1.1.16"/>
    </reaction>
</comment>
<evidence type="ECO:0000256" key="13">
    <source>
        <dbReference type="HAMAP-Rule" id="MF_00041"/>
    </source>
</evidence>
<dbReference type="InterPro" id="IPR032678">
    <property type="entry name" value="tRNA-synt_1_cat_dom"/>
</dbReference>
<evidence type="ECO:0000256" key="1">
    <source>
        <dbReference type="ARBA" id="ARBA00001947"/>
    </source>
</evidence>
<dbReference type="GO" id="GO:0005524">
    <property type="term" value="F:ATP binding"/>
    <property type="evidence" value="ECO:0007669"/>
    <property type="project" value="UniProtKB-UniRule"/>
</dbReference>
<evidence type="ECO:0000256" key="6">
    <source>
        <dbReference type="ARBA" id="ARBA00022598"/>
    </source>
</evidence>
<dbReference type="InterPro" id="IPR024909">
    <property type="entry name" value="Cys-tRNA/MSH_ligase"/>
</dbReference>
<feature type="domain" description="Cysteinyl-tRNA synthetase class Ia DALR" evidence="14">
    <location>
        <begin position="353"/>
        <end position="417"/>
    </location>
</feature>
<dbReference type="PANTHER" id="PTHR10890:SF3">
    <property type="entry name" value="CYSTEINE--TRNA LIGASE, CYTOPLASMIC"/>
    <property type="match status" value="1"/>
</dbReference>